<gene>
    <name evidence="2" type="ORF">H1D44_16245</name>
    <name evidence="3" type="ORF">HOP48_17635</name>
</gene>
<reference evidence="3 5" key="1">
    <citation type="submission" date="2020-05" db="EMBL/GenBank/DDBJ databases">
        <title>Comparative genomic analysis of denitrifying bacteria from Halomonas genus.</title>
        <authorList>
            <person name="Wang L."/>
            <person name="Shao Z."/>
        </authorList>
    </citation>
    <scope>NUCLEOTIDE SEQUENCE [LARGE SCALE GENOMIC DNA]</scope>
    <source>
        <strain evidence="3 5">DSM 17331</strain>
    </source>
</reference>
<evidence type="ECO:0000313" key="4">
    <source>
        <dbReference type="Proteomes" id="UP000518091"/>
    </source>
</evidence>
<accession>A0A7V9W3K8</accession>
<dbReference type="RefSeq" id="WP_181515904.1">
    <property type="nucleotide sequence ID" value="NZ_JABFUB010000021.1"/>
</dbReference>
<feature type="region of interest" description="Disordered" evidence="1">
    <location>
        <begin position="49"/>
        <end position="68"/>
    </location>
</feature>
<dbReference type="Proteomes" id="UP000814353">
    <property type="component" value="Unassembled WGS sequence"/>
</dbReference>
<comment type="caution">
    <text evidence="2">The sequence shown here is derived from an EMBL/GenBank/DDBJ whole genome shotgun (WGS) entry which is preliminary data.</text>
</comment>
<organism evidence="2 4">
    <name type="scientific">Billgrantia kenyensis</name>
    <dbReference type="NCBI Taxonomy" id="321266"/>
    <lineage>
        <taxon>Bacteria</taxon>
        <taxon>Pseudomonadati</taxon>
        <taxon>Pseudomonadota</taxon>
        <taxon>Gammaproteobacteria</taxon>
        <taxon>Oceanospirillales</taxon>
        <taxon>Halomonadaceae</taxon>
        <taxon>Billgrantia</taxon>
    </lineage>
</organism>
<dbReference type="EMBL" id="JACEFT010000024">
    <property type="protein sequence ID" value="MBA2780438.1"/>
    <property type="molecule type" value="Genomic_DNA"/>
</dbReference>
<name>A0A7V9W3K8_9GAMM</name>
<evidence type="ECO:0000313" key="3">
    <source>
        <dbReference type="EMBL" id="MCG6663354.1"/>
    </source>
</evidence>
<reference evidence="2 4" key="2">
    <citation type="submission" date="2020-07" db="EMBL/GenBank/DDBJ databases">
        <title>Identification of Halomonas strains.</title>
        <authorList>
            <person name="Xiao Z."/>
            <person name="Shen J."/>
        </authorList>
    </citation>
    <scope>NUCLEOTIDE SEQUENCE [LARGE SCALE GENOMIC DNA]</scope>
    <source>
        <strain evidence="2 4">DSM 17331</strain>
    </source>
</reference>
<proteinExistence type="predicted"/>
<dbReference type="Proteomes" id="UP000518091">
    <property type="component" value="Unassembled WGS sequence"/>
</dbReference>
<keyword evidence="5" id="KW-1185">Reference proteome</keyword>
<evidence type="ECO:0000313" key="5">
    <source>
        <dbReference type="Proteomes" id="UP000814353"/>
    </source>
</evidence>
<evidence type="ECO:0000313" key="2">
    <source>
        <dbReference type="EMBL" id="MBA2780438.1"/>
    </source>
</evidence>
<protein>
    <submittedName>
        <fullName evidence="2">Uncharacterized protein</fullName>
    </submittedName>
</protein>
<evidence type="ECO:0000256" key="1">
    <source>
        <dbReference type="SAM" id="MobiDB-lite"/>
    </source>
</evidence>
<dbReference type="EMBL" id="JABFUB010000021">
    <property type="protein sequence ID" value="MCG6663354.1"/>
    <property type="molecule type" value="Genomic_DNA"/>
</dbReference>
<dbReference type="AlphaFoldDB" id="A0A7V9W3K8"/>
<sequence length="115" mass="12692">MADLDTRMNAVKEGIARLAALAAPEHQREAGELAEAMTRELDSAIAEAGAKETVHDTASPMPRGPRHEEIRCPVCSLRSFRFQKGTLRRSEDSNSGFEAFFHCLSCGHEAWHEAL</sequence>